<gene>
    <name evidence="2" type="ORF">HJ526_06730</name>
    <name evidence="1" type="ORF">HJ536_08715</name>
</gene>
<dbReference type="AlphaFoldDB" id="A0A850Q1G2"/>
<evidence type="ECO:0008006" key="5">
    <source>
        <dbReference type="Google" id="ProtNLM"/>
    </source>
</evidence>
<evidence type="ECO:0000313" key="1">
    <source>
        <dbReference type="EMBL" id="NVO23437.1"/>
    </source>
</evidence>
<dbReference type="EMBL" id="JABCJE010000003">
    <property type="protein sequence ID" value="NVO23437.1"/>
    <property type="molecule type" value="Genomic_DNA"/>
</dbReference>
<dbReference type="Proteomes" id="UP000523601">
    <property type="component" value="Unassembled WGS sequence"/>
</dbReference>
<keyword evidence="3" id="KW-1185">Reference proteome</keyword>
<name>A0A850Q1G2_9RHOB</name>
<dbReference type="Proteomes" id="UP000592216">
    <property type="component" value="Unassembled WGS sequence"/>
</dbReference>
<comment type="caution">
    <text evidence="1">The sequence shown here is derived from an EMBL/GenBank/DDBJ whole genome shotgun (WGS) entry which is preliminary data.</text>
</comment>
<evidence type="ECO:0000313" key="4">
    <source>
        <dbReference type="Proteomes" id="UP000592216"/>
    </source>
</evidence>
<evidence type="ECO:0000313" key="3">
    <source>
        <dbReference type="Proteomes" id="UP000523601"/>
    </source>
</evidence>
<accession>A0A850Q1G2</accession>
<evidence type="ECO:0000313" key="2">
    <source>
        <dbReference type="EMBL" id="NVO27105.1"/>
    </source>
</evidence>
<reference evidence="3 4" key="1">
    <citation type="submission" date="2020-04" db="EMBL/GenBank/DDBJ databases">
        <title>Donghicola sp., a member of the Rhodobacteraceae family isolated from mangrove forest in Thailand.</title>
        <authorList>
            <person name="Charoenyingcharoen P."/>
            <person name="Yukphan P."/>
        </authorList>
    </citation>
    <scope>NUCLEOTIDE SEQUENCE [LARGE SCALE GENOMIC DNA]</scope>
    <source>
        <strain evidence="1 4">B5-SW-15</strain>
        <strain evidence="2 3">C2-DW-16</strain>
    </source>
</reference>
<sequence length="136" mass="14960">MLRKLSHQLAGDLGEQLALAKFISLGFAAYISPPGAPGHDLMIATPDGAKSIEVKTRQYLSRPSEIGRWPVDMRTKGDADYFLFVELNLSTLAPTFYLLTNSQAHEIHKDYNGTGNCPPHLVRETSVANDFSALSR</sequence>
<dbReference type="EMBL" id="JABCJD010000002">
    <property type="protein sequence ID" value="NVO27105.1"/>
    <property type="molecule type" value="Genomic_DNA"/>
</dbReference>
<dbReference type="RefSeq" id="WP_176853501.1">
    <property type="nucleotide sequence ID" value="NZ_JABCJD010000002.1"/>
</dbReference>
<protein>
    <recommendedName>
        <fullName evidence="5">PD(D/E)XK endonuclease domain-containing protein</fullName>
    </recommendedName>
</protein>
<proteinExistence type="predicted"/>
<organism evidence="1 4">
    <name type="scientific">Donghicola mangrovi</name>
    <dbReference type="NCBI Taxonomy" id="2729614"/>
    <lineage>
        <taxon>Bacteria</taxon>
        <taxon>Pseudomonadati</taxon>
        <taxon>Pseudomonadota</taxon>
        <taxon>Alphaproteobacteria</taxon>
        <taxon>Rhodobacterales</taxon>
        <taxon>Roseobacteraceae</taxon>
        <taxon>Donghicola</taxon>
    </lineage>
</organism>